<reference evidence="1" key="2">
    <citation type="journal article" date="2015" name="Data Brief">
        <title>Shoot transcriptome of the giant reed, Arundo donax.</title>
        <authorList>
            <person name="Barrero R.A."/>
            <person name="Guerrero F.D."/>
            <person name="Moolhuijzen P."/>
            <person name="Goolsby J.A."/>
            <person name="Tidwell J."/>
            <person name="Bellgard S.E."/>
            <person name="Bellgard M.I."/>
        </authorList>
    </citation>
    <scope>NUCLEOTIDE SEQUENCE</scope>
    <source>
        <tissue evidence="1">Shoot tissue taken approximately 20 cm above the soil surface</tissue>
    </source>
</reference>
<accession>A0A0A8XXW2</accession>
<name>A0A0A8XXW2_ARUDO</name>
<reference evidence="1" key="1">
    <citation type="submission" date="2014-09" db="EMBL/GenBank/DDBJ databases">
        <authorList>
            <person name="Magalhaes I.L.F."/>
            <person name="Oliveira U."/>
            <person name="Santos F.R."/>
            <person name="Vidigal T.H.D.A."/>
            <person name="Brescovit A.D."/>
            <person name="Santos A.J."/>
        </authorList>
    </citation>
    <scope>NUCLEOTIDE SEQUENCE</scope>
    <source>
        <tissue evidence="1">Shoot tissue taken approximately 20 cm above the soil surface</tissue>
    </source>
</reference>
<dbReference type="AlphaFoldDB" id="A0A0A8XXW2"/>
<organism evidence="1">
    <name type="scientific">Arundo donax</name>
    <name type="common">Giant reed</name>
    <name type="synonym">Donax arundinaceus</name>
    <dbReference type="NCBI Taxonomy" id="35708"/>
    <lineage>
        <taxon>Eukaryota</taxon>
        <taxon>Viridiplantae</taxon>
        <taxon>Streptophyta</taxon>
        <taxon>Embryophyta</taxon>
        <taxon>Tracheophyta</taxon>
        <taxon>Spermatophyta</taxon>
        <taxon>Magnoliopsida</taxon>
        <taxon>Liliopsida</taxon>
        <taxon>Poales</taxon>
        <taxon>Poaceae</taxon>
        <taxon>PACMAD clade</taxon>
        <taxon>Arundinoideae</taxon>
        <taxon>Arundineae</taxon>
        <taxon>Arundo</taxon>
    </lineage>
</organism>
<evidence type="ECO:0000313" key="1">
    <source>
        <dbReference type="EMBL" id="JAD17583.1"/>
    </source>
</evidence>
<protein>
    <submittedName>
        <fullName evidence="1">Uncharacterized protein</fullName>
    </submittedName>
</protein>
<proteinExistence type="predicted"/>
<sequence>MKKNRTDRNEKTARPALQACSSMFQIKENTGRENLFAELSLAWP</sequence>
<dbReference type="EMBL" id="GBRH01280312">
    <property type="protein sequence ID" value="JAD17583.1"/>
    <property type="molecule type" value="Transcribed_RNA"/>
</dbReference>